<proteinExistence type="inferred from homology"/>
<evidence type="ECO:0000256" key="1">
    <source>
        <dbReference type="ARBA" id="ARBA00005964"/>
    </source>
</evidence>
<sequence>MLFSSGLVLLAYTTVAVFARPAHDSGLVVKAPSGTFTGIINGTSPDVRQFLSVPYALPPTGHRRWQPPQPRPANTSSVIDATEYPLSCPQFISSGSSIFSRDVTEWLVIGPSQNATAGQYARSSGEDCLYVGVWTPTGRPHGLPVIIFITGGAFVNGGVDIPYQIPQDWVQRTGEHIVVTMNYRMNIMGFPNAAGLEENNLGIMDQRAAMEWVRGNIEAFGGDPDKITLWGQSAGGFSTEIQSFYKYEDPIVKGYVMTSGTVGLGSLTTPVGEGANFTFVARQVGCGNATSPADELACMKGVPVENLVTVAQSTAGISFYPVRDDRIVFANFTQRYVDGQYAQLPAIYSSVTNEGAAVVPYPANPEVGPDQRAVDAATNLLFQCPARDNALLRSQRVDAVYRYQFAGNFSSTSPRPWLGAYHDVDLAYVFGTYDNFRGPATEEQDKISQTLQDYVLAFMQDPEGLGNEVDWPRADTEQLLRIGEPGGPVVETVSFSAIDTGYCVRPSVIKFRQLSKIDGVNFKYLEGQPWMPTSGTSLEYRDETPALLQEYRGYVAVSPAVQNHDPAPPPQSSPGSLSERHASKGSTEQVTALPLHTKHVVTDREALLLGNFANNMAKWADITDDNKHFEREVPLKALSEPVLRYAICAFSSRHLHRHAEPSNETESIEYQDKCLSLLIPAISQAEHKIDDVILTSVAILRQCEEMNDDDKLHHLTGTTHLLSLMSTQPLNSGLSEAAAWLCLREDIYVSLTTQTPLRTDVAPFLHSATITHADDTGWACRAVLLLARLLTLAFSPSLPHQADHTRSLEKELEQWNLTKPDSFNPMWHVSRDDSGVGRGLPSLWMVAPHHALGLQYYYIAKLVLASRRAAGRGGEEAEEGERGDERVQIRHDLRMVLGLAVSNPHAENLWFTARHCLAVWGGSLAGHVDRQAALVFLAEMEERTGWRTLGLRESLKVGWEGEGVE</sequence>
<evidence type="ECO:0000313" key="6">
    <source>
        <dbReference type="EMBL" id="PSK37514.1"/>
    </source>
</evidence>
<keyword evidence="7" id="KW-1185">Reference proteome</keyword>
<gene>
    <name evidence="6" type="ORF">B9Z65_2256</name>
</gene>
<evidence type="ECO:0000256" key="4">
    <source>
        <dbReference type="SAM" id="SignalP"/>
    </source>
</evidence>
<reference evidence="6 7" key="1">
    <citation type="submission" date="2017-05" db="EMBL/GenBank/DDBJ databases">
        <title>Draft genome sequence of Elsinoe australis.</title>
        <authorList>
            <person name="Cheng Q."/>
        </authorList>
    </citation>
    <scope>NUCLEOTIDE SEQUENCE [LARGE SCALE GENOMIC DNA]</scope>
    <source>
        <strain evidence="6 7">NL1</strain>
    </source>
</reference>
<dbReference type="InterPro" id="IPR019826">
    <property type="entry name" value="Carboxylesterase_B_AS"/>
</dbReference>
<dbReference type="PANTHER" id="PTHR43918:SF4">
    <property type="entry name" value="CARBOXYLIC ESTER HYDROLASE"/>
    <property type="match status" value="1"/>
</dbReference>
<organism evidence="6 7">
    <name type="scientific">Elsinoe australis</name>
    <dbReference type="NCBI Taxonomy" id="40998"/>
    <lineage>
        <taxon>Eukaryota</taxon>
        <taxon>Fungi</taxon>
        <taxon>Dikarya</taxon>
        <taxon>Ascomycota</taxon>
        <taxon>Pezizomycotina</taxon>
        <taxon>Dothideomycetes</taxon>
        <taxon>Dothideomycetidae</taxon>
        <taxon>Myriangiales</taxon>
        <taxon>Elsinoaceae</taxon>
        <taxon>Elsinoe</taxon>
    </lineage>
</organism>
<dbReference type="OrthoDB" id="408631at2759"/>
<feature type="domain" description="Carboxylesterase type B" evidence="5">
    <location>
        <begin position="372"/>
        <end position="484"/>
    </location>
</feature>
<dbReference type="STRING" id="40998.A0A2P7YNH3"/>
<dbReference type="InterPro" id="IPR050654">
    <property type="entry name" value="AChE-related_enzymes"/>
</dbReference>
<evidence type="ECO:0000256" key="2">
    <source>
        <dbReference type="ARBA" id="ARBA00022801"/>
    </source>
</evidence>
<dbReference type="InterPro" id="IPR021858">
    <property type="entry name" value="Fun_TF"/>
</dbReference>
<name>A0A2P7YNH3_9PEZI</name>
<feature type="signal peptide" evidence="4">
    <location>
        <begin position="1"/>
        <end position="19"/>
    </location>
</feature>
<dbReference type="EMBL" id="NHZQ01000412">
    <property type="protein sequence ID" value="PSK37514.1"/>
    <property type="molecule type" value="Genomic_DNA"/>
</dbReference>
<feature type="region of interest" description="Disordered" evidence="3">
    <location>
        <begin position="560"/>
        <end position="591"/>
    </location>
</feature>
<dbReference type="PROSITE" id="PS00122">
    <property type="entry name" value="CARBOXYLESTERASE_B_1"/>
    <property type="match status" value="1"/>
</dbReference>
<keyword evidence="2" id="KW-0378">Hydrolase</keyword>
<dbReference type="Pfam" id="PF00135">
    <property type="entry name" value="COesterase"/>
    <property type="match status" value="2"/>
</dbReference>
<accession>A0A2P7YNH3</accession>
<feature type="domain" description="Carboxylesterase type B" evidence="5">
    <location>
        <begin position="27"/>
        <end position="364"/>
    </location>
</feature>
<dbReference type="InterPro" id="IPR029058">
    <property type="entry name" value="AB_hydrolase_fold"/>
</dbReference>
<dbReference type="InterPro" id="IPR002018">
    <property type="entry name" value="CarbesteraseB"/>
</dbReference>
<dbReference type="Pfam" id="PF11951">
    <property type="entry name" value="Fungal_trans_2"/>
    <property type="match status" value="1"/>
</dbReference>
<evidence type="ECO:0000259" key="5">
    <source>
        <dbReference type="Pfam" id="PF00135"/>
    </source>
</evidence>
<comment type="similarity">
    <text evidence="1">Belongs to the type-B carboxylesterase/lipase family.</text>
</comment>
<dbReference type="Proteomes" id="UP000243723">
    <property type="component" value="Unassembled WGS sequence"/>
</dbReference>
<feature type="chain" id="PRO_5015112156" description="Carboxylesterase type B domain-containing protein" evidence="4">
    <location>
        <begin position="20"/>
        <end position="965"/>
    </location>
</feature>
<evidence type="ECO:0000313" key="7">
    <source>
        <dbReference type="Proteomes" id="UP000243723"/>
    </source>
</evidence>
<keyword evidence="4" id="KW-0732">Signal</keyword>
<dbReference type="Gene3D" id="3.40.50.1820">
    <property type="entry name" value="alpha/beta hydrolase"/>
    <property type="match status" value="1"/>
</dbReference>
<dbReference type="GO" id="GO:0052689">
    <property type="term" value="F:carboxylic ester hydrolase activity"/>
    <property type="evidence" value="ECO:0007669"/>
    <property type="project" value="TreeGrafter"/>
</dbReference>
<dbReference type="PANTHER" id="PTHR43918">
    <property type="entry name" value="ACETYLCHOLINESTERASE"/>
    <property type="match status" value="1"/>
</dbReference>
<dbReference type="AlphaFoldDB" id="A0A2P7YNH3"/>
<protein>
    <recommendedName>
        <fullName evidence="5">Carboxylesterase type B domain-containing protein</fullName>
    </recommendedName>
</protein>
<dbReference type="SUPFAM" id="SSF53474">
    <property type="entry name" value="alpha/beta-Hydrolases"/>
    <property type="match status" value="1"/>
</dbReference>
<comment type="caution">
    <text evidence="6">The sequence shown here is derived from an EMBL/GenBank/DDBJ whole genome shotgun (WGS) entry which is preliminary data.</text>
</comment>
<evidence type="ECO:0000256" key="3">
    <source>
        <dbReference type="SAM" id="MobiDB-lite"/>
    </source>
</evidence>